<sequence length="148" mass="16278">MPETRSKLGNILFTIQSIISFLVFLFASQQEKFAWAGWVTSGGLALWAAIGIPLLVIYRQVLLHPTAEGGDHDIALVTHMINRPESQPISHDQLITEVKGIYAGLVMIESKCIMVDNAQIAQNDSLKLGNEQWTGYSCTSPDPSPRTP</sequence>
<feature type="transmembrane region" description="Helical" evidence="1">
    <location>
        <begin position="7"/>
        <end position="27"/>
    </location>
</feature>
<dbReference type="OrthoDB" id="2017974at2759"/>
<gene>
    <name evidence="2" type="ORF">VP1G_11139</name>
</gene>
<reference evidence="3" key="1">
    <citation type="submission" date="2014-12" db="EMBL/GenBank/DDBJ databases">
        <title>Genome Sequence of Valsa Canker Pathogens Uncovers a Specific Adaption of Colonization on Woody Bark.</title>
        <authorList>
            <person name="Yin Z."/>
            <person name="Liu H."/>
            <person name="Gao X."/>
            <person name="Li Z."/>
            <person name="Song N."/>
            <person name="Ke X."/>
            <person name="Dai Q."/>
            <person name="Wu Y."/>
            <person name="Sun Y."/>
            <person name="Xu J.-R."/>
            <person name="Kang Z.K."/>
            <person name="Wang L."/>
            <person name="Huang L."/>
        </authorList>
    </citation>
    <scope>NUCLEOTIDE SEQUENCE [LARGE SCALE GENOMIC DNA]</scope>
    <source>
        <strain evidence="3">SXYL134</strain>
    </source>
</reference>
<protein>
    <submittedName>
        <fullName evidence="2">Uncharacterized protein</fullName>
    </submittedName>
</protein>
<feature type="transmembrane region" description="Helical" evidence="1">
    <location>
        <begin position="33"/>
        <end position="58"/>
    </location>
</feature>
<name>A0A194V6L7_CYTMA</name>
<dbReference type="Proteomes" id="UP000078576">
    <property type="component" value="Unassembled WGS sequence"/>
</dbReference>
<evidence type="ECO:0000313" key="2">
    <source>
        <dbReference type="EMBL" id="KUI59600.1"/>
    </source>
</evidence>
<proteinExistence type="predicted"/>
<keyword evidence="1" id="KW-1133">Transmembrane helix</keyword>
<dbReference type="STRING" id="694573.A0A194V6L7"/>
<dbReference type="EMBL" id="KN714733">
    <property type="protein sequence ID" value="KUI59600.1"/>
    <property type="molecule type" value="Genomic_DNA"/>
</dbReference>
<accession>A0A194V6L7</accession>
<keyword evidence="3" id="KW-1185">Reference proteome</keyword>
<evidence type="ECO:0000313" key="3">
    <source>
        <dbReference type="Proteomes" id="UP000078576"/>
    </source>
</evidence>
<keyword evidence="1" id="KW-0812">Transmembrane</keyword>
<organism evidence="2 3">
    <name type="scientific">Cytospora mali</name>
    <name type="common">Apple Valsa canker fungus</name>
    <name type="synonym">Valsa mali</name>
    <dbReference type="NCBI Taxonomy" id="578113"/>
    <lineage>
        <taxon>Eukaryota</taxon>
        <taxon>Fungi</taxon>
        <taxon>Dikarya</taxon>
        <taxon>Ascomycota</taxon>
        <taxon>Pezizomycotina</taxon>
        <taxon>Sordariomycetes</taxon>
        <taxon>Sordariomycetidae</taxon>
        <taxon>Diaporthales</taxon>
        <taxon>Cytosporaceae</taxon>
        <taxon>Cytospora</taxon>
    </lineage>
</organism>
<evidence type="ECO:0000256" key="1">
    <source>
        <dbReference type="SAM" id="Phobius"/>
    </source>
</evidence>
<dbReference type="AlphaFoldDB" id="A0A194V6L7"/>
<keyword evidence="1" id="KW-0472">Membrane</keyword>